<keyword evidence="4 8" id="KW-0274">FAD</keyword>
<dbReference type="OrthoDB" id="1489150at2"/>
<dbReference type="GO" id="GO:0003995">
    <property type="term" value="F:acyl-CoA dehydrogenase activity"/>
    <property type="evidence" value="ECO:0007669"/>
    <property type="project" value="InterPro"/>
</dbReference>
<dbReference type="EC" id="1.3.8.10" evidence="6"/>
<dbReference type="InterPro" id="IPR013786">
    <property type="entry name" value="AcylCoA_DH/ox_N"/>
</dbReference>
<evidence type="ECO:0000259" key="11">
    <source>
        <dbReference type="Pfam" id="PF02771"/>
    </source>
</evidence>
<dbReference type="RefSeq" id="WP_081154906.1">
    <property type="nucleotide sequence ID" value="NZ_LVYD01000085.1"/>
</dbReference>
<dbReference type="PIRSF" id="PIRSF016578">
    <property type="entry name" value="HsaA"/>
    <property type="match status" value="1"/>
</dbReference>
<dbReference type="Gene3D" id="1.10.540.10">
    <property type="entry name" value="Acyl-CoA dehydrogenase/oxidase, N-terminal domain"/>
    <property type="match status" value="1"/>
</dbReference>
<dbReference type="InterPro" id="IPR006089">
    <property type="entry name" value="Acyl-CoA_DH_CS"/>
</dbReference>
<dbReference type="InterPro" id="IPR037069">
    <property type="entry name" value="AcylCoA_DH/ox_N_sf"/>
</dbReference>
<gene>
    <name evidence="12" type="ORF">A3860_38480</name>
</gene>
<dbReference type="Gene3D" id="2.40.110.10">
    <property type="entry name" value="Butyryl-CoA Dehydrogenase, subunit A, domain 2"/>
    <property type="match status" value="1"/>
</dbReference>
<evidence type="ECO:0000256" key="7">
    <source>
        <dbReference type="ARBA" id="ARBA00072305"/>
    </source>
</evidence>
<feature type="domain" description="Acyl-CoA oxidase/dehydrogenase middle" evidence="10">
    <location>
        <begin position="127"/>
        <end position="222"/>
    </location>
</feature>
<keyword evidence="5 8" id="KW-0560">Oxidoreductase</keyword>
<dbReference type="STRING" id="1703345.A3860_38480"/>
<dbReference type="InterPro" id="IPR046373">
    <property type="entry name" value="Acyl-CoA_Oxase/DH_mid-dom_sf"/>
</dbReference>
<feature type="domain" description="Acyl-CoA dehydrogenase/oxidase C-terminal" evidence="9">
    <location>
        <begin position="236"/>
        <end position="383"/>
    </location>
</feature>
<dbReference type="PROSITE" id="PS00073">
    <property type="entry name" value="ACYL_COA_DH_2"/>
    <property type="match status" value="1"/>
</dbReference>
<keyword evidence="13" id="KW-1185">Reference proteome</keyword>
<dbReference type="EMBL" id="LVYD01000085">
    <property type="protein sequence ID" value="OQP59198.1"/>
    <property type="molecule type" value="Genomic_DNA"/>
</dbReference>
<comment type="cofactor">
    <cofactor evidence="1 8">
        <name>FAD</name>
        <dbReference type="ChEBI" id="CHEBI:57692"/>
    </cofactor>
</comment>
<dbReference type="AlphaFoldDB" id="A0A1V9FLI7"/>
<dbReference type="Pfam" id="PF00441">
    <property type="entry name" value="Acyl-CoA_dh_1"/>
    <property type="match status" value="1"/>
</dbReference>
<dbReference type="Proteomes" id="UP000192796">
    <property type="component" value="Unassembled WGS sequence"/>
</dbReference>
<dbReference type="Pfam" id="PF02770">
    <property type="entry name" value="Acyl-CoA_dh_M"/>
    <property type="match status" value="1"/>
</dbReference>
<dbReference type="GO" id="GO:0050660">
    <property type="term" value="F:flavin adenine dinucleotide binding"/>
    <property type="evidence" value="ECO:0007669"/>
    <property type="project" value="InterPro"/>
</dbReference>
<protein>
    <recommendedName>
        <fullName evidence="7">Cyclohex-1-ene-1-carbonyl-CoA dehydrogenase</fullName>
        <ecNumber evidence="6">1.3.8.10</ecNumber>
    </recommendedName>
</protein>
<dbReference type="InterPro" id="IPR006091">
    <property type="entry name" value="Acyl-CoA_Oxase/DH_mid-dom"/>
</dbReference>
<feature type="domain" description="Acyl-CoA dehydrogenase/oxidase N-terminal" evidence="11">
    <location>
        <begin position="6"/>
        <end position="117"/>
    </location>
</feature>
<evidence type="ECO:0000256" key="4">
    <source>
        <dbReference type="ARBA" id="ARBA00022827"/>
    </source>
</evidence>
<evidence type="ECO:0000256" key="2">
    <source>
        <dbReference type="ARBA" id="ARBA00009347"/>
    </source>
</evidence>
<dbReference type="Gene3D" id="1.20.140.10">
    <property type="entry name" value="Butyryl-CoA Dehydrogenase, subunit A, domain 3"/>
    <property type="match status" value="1"/>
</dbReference>
<reference evidence="12 13" key="1">
    <citation type="submission" date="2016-03" db="EMBL/GenBank/DDBJ databases">
        <title>Niastella vici sp. nov., isolated from farmland soil.</title>
        <authorList>
            <person name="Chen L."/>
            <person name="Wang D."/>
            <person name="Yang S."/>
            <person name="Wang G."/>
        </authorList>
    </citation>
    <scope>NUCLEOTIDE SEQUENCE [LARGE SCALE GENOMIC DNA]</scope>
    <source>
        <strain evidence="12 13">DJ57</strain>
    </source>
</reference>
<dbReference type="FunFam" id="1.20.140.10:FF:000004">
    <property type="entry name" value="Acyl-CoA dehydrogenase FadE25"/>
    <property type="match status" value="1"/>
</dbReference>
<evidence type="ECO:0000256" key="6">
    <source>
        <dbReference type="ARBA" id="ARBA00066362"/>
    </source>
</evidence>
<evidence type="ECO:0000259" key="9">
    <source>
        <dbReference type="Pfam" id="PF00441"/>
    </source>
</evidence>
<dbReference type="PANTHER" id="PTHR43884:SF12">
    <property type="entry name" value="ISOVALERYL-COA DEHYDROGENASE, MITOCHONDRIAL-RELATED"/>
    <property type="match status" value="1"/>
</dbReference>
<evidence type="ECO:0000313" key="13">
    <source>
        <dbReference type="Proteomes" id="UP000192796"/>
    </source>
</evidence>
<proteinExistence type="inferred from homology"/>
<evidence type="ECO:0000256" key="8">
    <source>
        <dbReference type="RuleBase" id="RU362125"/>
    </source>
</evidence>
<evidence type="ECO:0000313" key="12">
    <source>
        <dbReference type="EMBL" id="OQP59198.1"/>
    </source>
</evidence>
<organism evidence="12 13">
    <name type="scientific">Niastella vici</name>
    <dbReference type="NCBI Taxonomy" id="1703345"/>
    <lineage>
        <taxon>Bacteria</taxon>
        <taxon>Pseudomonadati</taxon>
        <taxon>Bacteroidota</taxon>
        <taxon>Chitinophagia</taxon>
        <taxon>Chitinophagales</taxon>
        <taxon>Chitinophagaceae</taxon>
        <taxon>Niastella</taxon>
    </lineage>
</organism>
<evidence type="ECO:0000256" key="5">
    <source>
        <dbReference type="ARBA" id="ARBA00023002"/>
    </source>
</evidence>
<accession>A0A1V9FLI7</accession>
<sequence>MQFQLTEEHLMIQKAARDFAQNECLPGVIERDEHQKFPREQVLKLAELGFMGMMVSPDYGGAGMDTISYVLAMEEISKVDASVSVSMSVNNSLVCWGLEKFGSEEQKQKYLVDLAQGRKNGELHIGAFLLSEPEAGSDATSQHTTAEDKGDHYLLNGTKNWITNGSSASIYLVMAQSDVAKGSKGINVFIVEKNWPGVAVGAKENKLGIRGSDTHSITFTDVKVPKENRIGGDGFGFTFAMKTLAGGRIGIASQALGIASGAYELALKYSKERKAFGKEIMHHQAIQFKLADMATRIECARLLCLKAAWEKDQHLDYTLSSSMAKVFSSETAMWVTVEAVQVHGGYGYVKEYHVERLMRDAKITQIYEGTSEVQRIVISRSILK</sequence>
<name>A0A1V9FLI7_9BACT</name>
<dbReference type="PANTHER" id="PTHR43884">
    <property type="entry name" value="ACYL-COA DEHYDROGENASE"/>
    <property type="match status" value="1"/>
</dbReference>
<dbReference type="InterPro" id="IPR009075">
    <property type="entry name" value="AcylCo_DH/oxidase_C"/>
</dbReference>
<comment type="similarity">
    <text evidence="2 8">Belongs to the acyl-CoA dehydrogenase family.</text>
</comment>
<dbReference type="Pfam" id="PF02771">
    <property type="entry name" value="Acyl-CoA_dh_N"/>
    <property type="match status" value="1"/>
</dbReference>
<comment type="caution">
    <text evidence="12">The sequence shown here is derived from an EMBL/GenBank/DDBJ whole genome shotgun (WGS) entry which is preliminary data.</text>
</comment>
<keyword evidence="3 8" id="KW-0285">Flavoprotein</keyword>
<evidence type="ECO:0000256" key="3">
    <source>
        <dbReference type="ARBA" id="ARBA00022630"/>
    </source>
</evidence>
<dbReference type="InterPro" id="IPR036250">
    <property type="entry name" value="AcylCo_DH-like_C"/>
</dbReference>
<evidence type="ECO:0000259" key="10">
    <source>
        <dbReference type="Pfam" id="PF02770"/>
    </source>
</evidence>
<dbReference type="FunFam" id="1.10.540.10:FF:000002">
    <property type="entry name" value="Acyl-CoA dehydrogenase FadE19"/>
    <property type="match status" value="1"/>
</dbReference>
<dbReference type="SUPFAM" id="SSF56645">
    <property type="entry name" value="Acyl-CoA dehydrogenase NM domain-like"/>
    <property type="match status" value="1"/>
</dbReference>
<evidence type="ECO:0000256" key="1">
    <source>
        <dbReference type="ARBA" id="ARBA00001974"/>
    </source>
</evidence>
<dbReference type="SUPFAM" id="SSF47203">
    <property type="entry name" value="Acyl-CoA dehydrogenase C-terminal domain-like"/>
    <property type="match status" value="1"/>
</dbReference>
<dbReference type="FunFam" id="2.40.110.10:FF:000001">
    <property type="entry name" value="Acyl-CoA dehydrogenase, mitochondrial"/>
    <property type="match status" value="1"/>
</dbReference>
<dbReference type="InterPro" id="IPR009100">
    <property type="entry name" value="AcylCoA_DH/oxidase_NM_dom_sf"/>
</dbReference>